<evidence type="ECO:0000313" key="2">
    <source>
        <dbReference type="Ensembl" id="ENSVKKP00000001860.1"/>
    </source>
</evidence>
<reference evidence="2" key="1">
    <citation type="submission" date="2025-08" db="UniProtKB">
        <authorList>
            <consortium name="Ensembl"/>
        </authorList>
    </citation>
    <scope>IDENTIFICATION</scope>
</reference>
<dbReference type="InterPro" id="IPR054723">
    <property type="entry name" value="Ams1-like_N"/>
</dbReference>
<feature type="domain" description="Alpha-mannosidase Ams1-like N-terminal" evidence="1">
    <location>
        <begin position="49"/>
        <end position="185"/>
    </location>
</feature>
<accession>A0A8D2KRH3</accession>
<dbReference type="GO" id="GO:0004559">
    <property type="term" value="F:alpha-mannosidase activity"/>
    <property type="evidence" value="ECO:0007669"/>
    <property type="project" value="TreeGrafter"/>
</dbReference>
<dbReference type="PANTHER" id="PTHR46017:SF1">
    <property type="entry name" value="ALPHA-MANNOSIDASE 2C1"/>
    <property type="match status" value="1"/>
</dbReference>
<sequence length="234" mass="26563">MAGSGALVNPPVLKHRRTTLERVDKFISDTYFLDCNLRGRLFGDTCPLTSLSCFETPQRIPYNEAIRQEFRPVKVGDSFGSTWHTCWFKVELKIPREWAGKEVHLLWESEGEGMVWRDAQPVQGLTQEGEKTSYILTENLKETDPHSLSLYVEVACNGLFGAGKGSMIAPPDPDKRFSLRKAELVVFNREVHELLVDFEILRDMATVKFIARVSSISVSAMHWLRFLLLSNAVS</sequence>
<keyword evidence="3" id="KW-1185">Reference proteome</keyword>
<dbReference type="Ensembl" id="ENSVKKT00000001923.1">
    <property type="protein sequence ID" value="ENSVKKP00000001860.1"/>
    <property type="gene ID" value="ENSVKKG00000001520.1"/>
</dbReference>
<dbReference type="GO" id="GO:0009313">
    <property type="term" value="P:oligosaccharide catabolic process"/>
    <property type="evidence" value="ECO:0007669"/>
    <property type="project" value="TreeGrafter"/>
</dbReference>
<organism evidence="2 3">
    <name type="scientific">Varanus komodoensis</name>
    <name type="common">Komodo dragon</name>
    <dbReference type="NCBI Taxonomy" id="61221"/>
    <lineage>
        <taxon>Eukaryota</taxon>
        <taxon>Metazoa</taxon>
        <taxon>Chordata</taxon>
        <taxon>Craniata</taxon>
        <taxon>Vertebrata</taxon>
        <taxon>Euteleostomi</taxon>
        <taxon>Lepidosauria</taxon>
        <taxon>Squamata</taxon>
        <taxon>Bifurcata</taxon>
        <taxon>Unidentata</taxon>
        <taxon>Episquamata</taxon>
        <taxon>Toxicofera</taxon>
        <taxon>Anguimorpha</taxon>
        <taxon>Paleoanguimorpha</taxon>
        <taxon>Varanoidea</taxon>
        <taxon>Varanidae</taxon>
        <taxon>Varanus</taxon>
    </lineage>
</organism>
<name>A0A8D2KRH3_VARKO</name>
<proteinExistence type="predicted"/>
<dbReference type="Proteomes" id="UP000694545">
    <property type="component" value="Unplaced"/>
</dbReference>
<protein>
    <recommendedName>
        <fullName evidence="1">Alpha-mannosidase Ams1-like N-terminal domain-containing protein</fullName>
    </recommendedName>
</protein>
<evidence type="ECO:0000313" key="3">
    <source>
        <dbReference type="Proteomes" id="UP000694545"/>
    </source>
</evidence>
<dbReference type="Pfam" id="PF22907">
    <property type="entry name" value="Ams1-like_1st"/>
    <property type="match status" value="1"/>
</dbReference>
<evidence type="ECO:0000259" key="1">
    <source>
        <dbReference type="Pfam" id="PF22907"/>
    </source>
</evidence>
<dbReference type="OMA" id="YVVEMAC"/>
<reference evidence="2" key="2">
    <citation type="submission" date="2025-09" db="UniProtKB">
        <authorList>
            <consortium name="Ensembl"/>
        </authorList>
    </citation>
    <scope>IDENTIFICATION</scope>
</reference>
<dbReference type="PANTHER" id="PTHR46017">
    <property type="entry name" value="ALPHA-MANNOSIDASE 2C1"/>
    <property type="match status" value="1"/>
</dbReference>
<dbReference type="AlphaFoldDB" id="A0A8D2KRH3"/>